<dbReference type="AlphaFoldDB" id="Q0V5J2"/>
<dbReference type="RefSeq" id="XP_001791399.1">
    <property type="nucleotide sequence ID" value="XM_001791347.1"/>
</dbReference>
<dbReference type="GeneID" id="5968408"/>
<dbReference type="KEGG" id="pno:SNOG_00722"/>
<name>Q0V5J2_PHANO</name>
<dbReference type="InParanoid" id="Q0V5J2"/>
<proteinExistence type="predicted"/>
<gene>
    <name evidence="1" type="ORF">SNOG_00722</name>
</gene>
<organism evidence="1 2">
    <name type="scientific">Phaeosphaeria nodorum (strain SN15 / ATCC MYA-4574 / FGSC 10173)</name>
    <name type="common">Glume blotch fungus</name>
    <name type="synonym">Parastagonospora nodorum</name>
    <dbReference type="NCBI Taxonomy" id="321614"/>
    <lineage>
        <taxon>Eukaryota</taxon>
        <taxon>Fungi</taxon>
        <taxon>Dikarya</taxon>
        <taxon>Ascomycota</taxon>
        <taxon>Pezizomycotina</taxon>
        <taxon>Dothideomycetes</taxon>
        <taxon>Pleosporomycetidae</taxon>
        <taxon>Pleosporales</taxon>
        <taxon>Pleosporineae</taxon>
        <taxon>Phaeosphaeriaceae</taxon>
        <taxon>Parastagonospora</taxon>
    </lineage>
</organism>
<dbReference type="HOGENOM" id="CLU_3368691_0_0_1"/>
<sequence length="35" mass="3533">MDLAVAASAETIDEVHNLLSGGLPTIIAGTSHPCQ</sequence>
<evidence type="ECO:0000313" key="2">
    <source>
        <dbReference type="Proteomes" id="UP000001055"/>
    </source>
</evidence>
<protein>
    <submittedName>
        <fullName evidence="1">Uncharacterized protein</fullName>
    </submittedName>
</protein>
<dbReference type="Proteomes" id="UP000001055">
    <property type="component" value="Unassembled WGS sequence"/>
</dbReference>
<reference evidence="2" key="1">
    <citation type="journal article" date="2007" name="Plant Cell">
        <title>Dothideomycete-plant interactions illuminated by genome sequencing and EST analysis of the wheat pathogen Stagonospora nodorum.</title>
        <authorList>
            <person name="Hane J.K."/>
            <person name="Lowe R.G."/>
            <person name="Solomon P.S."/>
            <person name="Tan K.C."/>
            <person name="Schoch C.L."/>
            <person name="Spatafora J.W."/>
            <person name="Crous P.W."/>
            <person name="Kodira C."/>
            <person name="Birren B.W."/>
            <person name="Galagan J.E."/>
            <person name="Torriani S.F."/>
            <person name="McDonald B.A."/>
            <person name="Oliver R.P."/>
        </authorList>
    </citation>
    <scope>NUCLEOTIDE SEQUENCE [LARGE SCALE GENOMIC DNA]</scope>
    <source>
        <strain evidence="2">SN15 / ATCC MYA-4574 / FGSC 10173</strain>
    </source>
</reference>
<dbReference type="EMBL" id="CH445325">
    <property type="protein sequence ID" value="EAT92217.1"/>
    <property type="molecule type" value="Genomic_DNA"/>
</dbReference>
<accession>Q0V5J2</accession>
<evidence type="ECO:0000313" key="1">
    <source>
        <dbReference type="EMBL" id="EAT92217.1"/>
    </source>
</evidence>